<dbReference type="Gene3D" id="3.90.1150.10">
    <property type="entry name" value="Aspartate Aminotransferase, domain 1"/>
    <property type="match status" value="1"/>
</dbReference>
<reference evidence="9" key="2">
    <citation type="submission" date="2025-09" db="UniProtKB">
        <authorList>
            <consortium name="Ensembl"/>
        </authorList>
    </citation>
    <scope>IDENTIFICATION</scope>
</reference>
<evidence type="ECO:0000313" key="10">
    <source>
        <dbReference type="Proteomes" id="UP000694555"/>
    </source>
</evidence>
<keyword evidence="5" id="KW-0808">Transferase</keyword>
<accession>A0A8C0HHK0</accession>
<evidence type="ECO:0000256" key="3">
    <source>
        <dbReference type="ARBA" id="ARBA00013049"/>
    </source>
</evidence>
<dbReference type="EC" id="2.6.1.44" evidence="3"/>
<dbReference type="SUPFAM" id="SSF53383">
    <property type="entry name" value="PLP-dependent transferases"/>
    <property type="match status" value="1"/>
</dbReference>
<dbReference type="InterPro" id="IPR000192">
    <property type="entry name" value="Aminotrans_V_dom"/>
</dbReference>
<evidence type="ECO:0000259" key="8">
    <source>
        <dbReference type="Pfam" id="PF00266"/>
    </source>
</evidence>
<sequence>RPQAGSPPWSQPSHPQPSPLSPPHPVHWSQSSPEGFASPLCWVQRREEATSWYHHTAPINSFFSLREGLAMLAELGLESSWERHRANCAKLCQGLRDLGLELFVKEEVRLPTVTTVRVPEGYNWKDIVAFLMDNHAIEIAGGLGPSVGQVLRIGLMGCNSTSSNVDRVLSALRDALRCCQRSRL</sequence>
<feature type="compositionally biased region" description="Pro residues" evidence="7">
    <location>
        <begin position="14"/>
        <end position="25"/>
    </location>
</feature>
<feature type="domain" description="Aminotransferase class V" evidence="8">
    <location>
        <begin position="48"/>
        <end position="168"/>
    </location>
</feature>
<dbReference type="InterPro" id="IPR015424">
    <property type="entry name" value="PyrdxlP-dep_Trfase"/>
</dbReference>
<evidence type="ECO:0000256" key="2">
    <source>
        <dbReference type="ARBA" id="ARBA00009236"/>
    </source>
</evidence>
<dbReference type="Ensembl" id="ENSBJAT00000007110.1">
    <property type="protein sequence ID" value="ENSBJAP00000006906.1"/>
    <property type="gene ID" value="ENSBJAG00000004919.1"/>
</dbReference>
<dbReference type="Gene3D" id="3.40.640.10">
    <property type="entry name" value="Type I PLP-dependent aspartate aminotransferase-like (Major domain)"/>
    <property type="match status" value="1"/>
</dbReference>
<evidence type="ECO:0000256" key="6">
    <source>
        <dbReference type="ARBA" id="ARBA00022898"/>
    </source>
</evidence>
<dbReference type="GO" id="GO:0019265">
    <property type="term" value="P:glycine biosynthetic process, by transamination of glyoxylate"/>
    <property type="evidence" value="ECO:0007669"/>
    <property type="project" value="TreeGrafter"/>
</dbReference>
<comment type="cofactor">
    <cofactor evidence="1">
        <name>pyridoxal 5'-phosphate</name>
        <dbReference type="ChEBI" id="CHEBI:597326"/>
    </cofactor>
</comment>
<evidence type="ECO:0000256" key="4">
    <source>
        <dbReference type="ARBA" id="ARBA00022576"/>
    </source>
</evidence>
<evidence type="ECO:0000256" key="5">
    <source>
        <dbReference type="ARBA" id="ARBA00022679"/>
    </source>
</evidence>
<dbReference type="GO" id="GO:0005777">
    <property type="term" value="C:peroxisome"/>
    <property type="evidence" value="ECO:0007669"/>
    <property type="project" value="TreeGrafter"/>
</dbReference>
<name>A0A8C0HHK0_9AVES</name>
<dbReference type="GO" id="GO:0004760">
    <property type="term" value="F:L-serine-pyruvate transaminase activity"/>
    <property type="evidence" value="ECO:0007669"/>
    <property type="project" value="TreeGrafter"/>
</dbReference>
<feature type="region of interest" description="Disordered" evidence="7">
    <location>
        <begin position="1"/>
        <end position="32"/>
    </location>
</feature>
<dbReference type="InterPro" id="IPR015422">
    <property type="entry name" value="PyrdxlP-dep_Trfase_small"/>
</dbReference>
<reference evidence="9" key="1">
    <citation type="submission" date="2025-08" db="UniProtKB">
        <authorList>
            <consortium name="Ensembl"/>
        </authorList>
    </citation>
    <scope>IDENTIFICATION</scope>
</reference>
<keyword evidence="6" id="KW-0663">Pyridoxal phosphate</keyword>
<dbReference type="Proteomes" id="UP000694555">
    <property type="component" value="Unplaced"/>
</dbReference>
<dbReference type="AlphaFoldDB" id="A0A8C0HHK0"/>
<evidence type="ECO:0000256" key="7">
    <source>
        <dbReference type="SAM" id="MobiDB-lite"/>
    </source>
</evidence>
<dbReference type="GO" id="GO:0008453">
    <property type="term" value="F:alanine-glyoxylate transaminase activity"/>
    <property type="evidence" value="ECO:0007669"/>
    <property type="project" value="UniProtKB-EC"/>
</dbReference>
<evidence type="ECO:0000313" key="9">
    <source>
        <dbReference type="Ensembl" id="ENSBJAP00000006906.1"/>
    </source>
</evidence>
<dbReference type="PANTHER" id="PTHR21152:SF40">
    <property type="entry name" value="ALANINE--GLYOXYLATE AMINOTRANSFERASE"/>
    <property type="match status" value="1"/>
</dbReference>
<dbReference type="FunFam" id="3.90.1150.10:FF:000039">
    <property type="entry name" value="Serine--pyruvate aminotransferase"/>
    <property type="match status" value="1"/>
</dbReference>
<dbReference type="InterPro" id="IPR015421">
    <property type="entry name" value="PyrdxlP-dep_Trfase_major"/>
</dbReference>
<proteinExistence type="inferred from homology"/>
<keyword evidence="10" id="KW-1185">Reference proteome</keyword>
<protein>
    <recommendedName>
        <fullName evidence="3">alanine--glyoxylate transaminase</fullName>
        <ecNumber evidence="3">2.6.1.44</ecNumber>
    </recommendedName>
</protein>
<comment type="similarity">
    <text evidence="2">Belongs to the class-V pyridoxal-phosphate-dependent aminotransferase family.</text>
</comment>
<keyword evidence="4" id="KW-0032">Aminotransferase</keyword>
<evidence type="ECO:0000256" key="1">
    <source>
        <dbReference type="ARBA" id="ARBA00001933"/>
    </source>
</evidence>
<dbReference type="PANTHER" id="PTHR21152">
    <property type="entry name" value="AMINOTRANSFERASE CLASS V"/>
    <property type="match status" value="1"/>
</dbReference>
<dbReference type="Pfam" id="PF00266">
    <property type="entry name" value="Aminotran_5"/>
    <property type="match status" value="1"/>
</dbReference>
<feature type="compositionally biased region" description="Low complexity" evidence="7">
    <location>
        <begin position="1"/>
        <end position="13"/>
    </location>
</feature>
<organism evidence="9 10">
    <name type="scientific">Buteo japonicus</name>
    <dbReference type="NCBI Taxonomy" id="224669"/>
    <lineage>
        <taxon>Eukaryota</taxon>
        <taxon>Metazoa</taxon>
        <taxon>Chordata</taxon>
        <taxon>Craniata</taxon>
        <taxon>Vertebrata</taxon>
        <taxon>Euteleostomi</taxon>
        <taxon>Archelosauria</taxon>
        <taxon>Archosauria</taxon>
        <taxon>Dinosauria</taxon>
        <taxon>Saurischia</taxon>
        <taxon>Theropoda</taxon>
        <taxon>Coelurosauria</taxon>
        <taxon>Aves</taxon>
        <taxon>Neognathae</taxon>
        <taxon>Neoaves</taxon>
        <taxon>Telluraves</taxon>
        <taxon>Accipitrimorphae</taxon>
        <taxon>Accipitriformes</taxon>
        <taxon>Accipitridae</taxon>
        <taxon>Accipitrinae</taxon>
        <taxon>Buteo</taxon>
    </lineage>
</organism>